<dbReference type="EMBL" id="JAKWBL010000001">
    <property type="protein sequence ID" value="MCH5596733.1"/>
    <property type="molecule type" value="Genomic_DNA"/>
</dbReference>
<organism evidence="1 2">
    <name type="scientific">Niabella ginsengisoli</name>
    <dbReference type="NCBI Taxonomy" id="522298"/>
    <lineage>
        <taxon>Bacteria</taxon>
        <taxon>Pseudomonadati</taxon>
        <taxon>Bacteroidota</taxon>
        <taxon>Chitinophagia</taxon>
        <taxon>Chitinophagales</taxon>
        <taxon>Chitinophagaceae</taxon>
        <taxon>Niabella</taxon>
    </lineage>
</organism>
<dbReference type="Proteomes" id="UP001202248">
    <property type="component" value="Unassembled WGS sequence"/>
</dbReference>
<gene>
    <name evidence="1" type="ORF">MKP09_01745</name>
</gene>
<keyword evidence="2" id="KW-1185">Reference proteome</keyword>
<comment type="caution">
    <text evidence="1">The sequence shown here is derived from an EMBL/GenBank/DDBJ whole genome shotgun (WGS) entry which is preliminary data.</text>
</comment>
<reference evidence="1 2" key="1">
    <citation type="submission" date="2022-02" db="EMBL/GenBank/DDBJ databases">
        <authorList>
            <person name="Min J."/>
        </authorList>
    </citation>
    <scope>NUCLEOTIDE SEQUENCE [LARGE SCALE GENOMIC DNA]</scope>
    <source>
        <strain evidence="1 2">GR10-1</strain>
    </source>
</reference>
<accession>A0ABS9SEE8</accession>
<evidence type="ECO:0000313" key="2">
    <source>
        <dbReference type="Proteomes" id="UP001202248"/>
    </source>
</evidence>
<protein>
    <recommendedName>
        <fullName evidence="3">Carboxypeptidase regulatory-like domain-containing protein</fullName>
    </recommendedName>
</protein>
<evidence type="ECO:0000313" key="1">
    <source>
        <dbReference type="EMBL" id="MCH5596733.1"/>
    </source>
</evidence>
<dbReference type="RefSeq" id="WP_240826153.1">
    <property type="nucleotide sequence ID" value="NZ_JAKWBL010000001.1"/>
</dbReference>
<name>A0ABS9SEE8_9BACT</name>
<proteinExistence type="predicted"/>
<evidence type="ECO:0008006" key="3">
    <source>
        <dbReference type="Google" id="ProtNLM"/>
    </source>
</evidence>
<sequence>MERRSFFMKRGTKLAGAMLLLQFLFAFDYSYGQAGGINGKITNDKGEALPGATITLLEKMYNPQQVPTGSLLLLTWKVEIIICQ</sequence>